<evidence type="ECO:0000256" key="5">
    <source>
        <dbReference type="ARBA" id="ARBA00023157"/>
    </source>
</evidence>
<keyword evidence="1" id="KW-0479">Metal-binding</keyword>
<protein>
    <recommendedName>
        <fullName evidence="10">Peptidase S1 domain-containing protein</fullName>
    </recommendedName>
</protein>
<dbReference type="PROSITE" id="PS50240">
    <property type="entry name" value="TRYPSIN_DOM"/>
    <property type="match status" value="1"/>
</dbReference>
<dbReference type="SMR" id="B4PNW7"/>
<dbReference type="Pfam" id="PF00089">
    <property type="entry name" value="Trypsin"/>
    <property type="match status" value="1"/>
</dbReference>
<dbReference type="Gene3D" id="2.40.10.10">
    <property type="entry name" value="Trypsin-like serine proteases"/>
    <property type="match status" value="2"/>
</dbReference>
<keyword evidence="8" id="KW-0720">Serine protease</keyword>
<keyword evidence="8 11" id="KW-0378">Hydrolase</keyword>
<dbReference type="Proteomes" id="UP000002282">
    <property type="component" value="Chromosome 3R"/>
</dbReference>
<dbReference type="InterPro" id="IPR043504">
    <property type="entry name" value="Peptidase_S1_PA_chymotrypsin"/>
</dbReference>
<dbReference type="SUPFAM" id="SSF50494">
    <property type="entry name" value="Trypsin-like serine proteases"/>
    <property type="match status" value="1"/>
</dbReference>
<evidence type="ECO:0000256" key="6">
    <source>
        <dbReference type="ARBA" id="ARBA00023180"/>
    </source>
</evidence>
<keyword evidence="2 9" id="KW-0732">Signal</keyword>
<keyword evidence="5" id="KW-1015">Disulfide bond</keyword>
<dbReference type="PROSITE" id="PS00134">
    <property type="entry name" value="TRYPSIN_HIS"/>
    <property type="match status" value="1"/>
</dbReference>
<dbReference type="KEGG" id="dya:Dyak_GE23931"/>
<dbReference type="AlphaFoldDB" id="B4PNW7"/>
<evidence type="ECO:0000256" key="2">
    <source>
        <dbReference type="ARBA" id="ARBA00022729"/>
    </source>
</evidence>
<dbReference type="MEROPS" id="S01.A65"/>
<proteinExistence type="inferred from homology"/>
<keyword evidence="4" id="KW-0865">Zymogen</keyword>
<gene>
    <name evidence="11" type="primary">Dyak\GE23931</name>
    <name evidence="11" type="synonym">dyak_GLEANR_7674</name>
    <name evidence="11" type="synonym">GE23931</name>
    <name evidence="11" type="ORF">Dyak_GE23931</name>
</gene>
<dbReference type="HOGENOM" id="CLU_006842_13_1_1"/>
<keyword evidence="8" id="KW-0645">Protease</keyword>
<dbReference type="PANTHER" id="PTHR24256">
    <property type="entry name" value="TRYPTASE-RELATED"/>
    <property type="match status" value="1"/>
</dbReference>
<dbReference type="CDD" id="cd00190">
    <property type="entry name" value="Tryp_SPc"/>
    <property type="match status" value="1"/>
</dbReference>
<comment type="similarity">
    <text evidence="7">Belongs to the peptidase S1 family. CLIP subfamily.</text>
</comment>
<sequence length="574" mass="64830">MNTVLSGFLIFFVGIIVGITQRFPSCGVDEYCTNLNVCPPLKYFVESLEDSYSKQIILWDRQCGYNKYCCPKKAISKRYSSCGVFEYCTTVNGCPTLKYFVESLEDSYSKQIILQDRKCGYDKYCCPKKGTQRAPNESCIRLDQCLRLTGQTGTMDVLKSFINRICNMDIGQKYLLYRVYVSCQRQGNNIPIVPDPQYSPCKSDEMCQSIESCDTLARILQAHKSKKANKIRMERRCGRNTYCCPKKVYPKCHPNERCIPLNKCHEINNISKRHGPNSVGDRWCAIDTRKEDLGERFYTCCPEPGNVLPSSCGQAPLEYRMGKGREAKQNQYPWMAMLIYENTTLPYPNSMTVCGGSLINSRYVVTAAHCVVKIYSVRDDLVLKKVRLGEHDTNTNPDCNGEQCAAPFVEIDLEFFNVHNAYSNNPELKNDIALIRLKVPVRYTREVQPICLPKDPIPLYNKPLEIAGWGQMENGQPSQVLLHSTVFENRYYCQKVISIFRDDTQICAGGHSGENTCQGDSGGPLMVTLHNRGNEEFVYLAGIVSYGYGPCGGDAGGFTKTGAFFKWIAANLKP</sequence>
<evidence type="ECO:0000256" key="8">
    <source>
        <dbReference type="RuleBase" id="RU363034"/>
    </source>
</evidence>
<dbReference type="PRINTS" id="PR00722">
    <property type="entry name" value="CHYMOTRYPSIN"/>
</dbReference>
<organism evidence="11 12">
    <name type="scientific">Drosophila yakuba</name>
    <name type="common">Fruit fly</name>
    <dbReference type="NCBI Taxonomy" id="7245"/>
    <lineage>
        <taxon>Eukaryota</taxon>
        <taxon>Metazoa</taxon>
        <taxon>Ecdysozoa</taxon>
        <taxon>Arthropoda</taxon>
        <taxon>Hexapoda</taxon>
        <taxon>Insecta</taxon>
        <taxon>Pterygota</taxon>
        <taxon>Neoptera</taxon>
        <taxon>Endopterygota</taxon>
        <taxon>Diptera</taxon>
        <taxon>Brachycera</taxon>
        <taxon>Muscomorpha</taxon>
        <taxon>Ephydroidea</taxon>
        <taxon>Drosophilidae</taxon>
        <taxon>Drosophila</taxon>
        <taxon>Sophophora</taxon>
    </lineage>
</organism>
<dbReference type="FunFam" id="2.40.10.10:FF:000028">
    <property type="entry name" value="Serine protease easter"/>
    <property type="match status" value="1"/>
</dbReference>
<name>B4PNW7_DROYA</name>
<dbReference type="GO" id="GO:0006508">
    <property type="term" value="P:proteolysis"/>
    <property type="evidence" value="ECO:0007669"/>
    <property type="project" value="UniProtKB-KW"/>
</dbReference>
<dbReference type="InterPro" id="IPR001314">
    <property type="entry name" value="Peptidase_S1A"/>
</dbReference>
<dbReference type="GO" id="GO:0004252">
    <property type="term" value="F:serine-type endopeptidase activity"/>
    <property type="evidence" value="ECO:0007669"/>
    <property type="project" value="InterPro"/>
</dbReference>
<evidence type="ECO:0000256" key="3">
    <source>
        <dbReference type="ARBA" id="ARBA00022837"/>
    </source>
</evidence>
<dbReference type="eggNOG" id="KOG3627">
    <property type="taxonomic scope" value="Eukaryota"/>
</dbReference>
<feature type="chain" id="PRO_5006459081" description="Peptidase S1 domain-containing protein" evidence="9">
    <location>
        <begin position="21"/>
        <end position="574"/>
    </location>
</feature>
<dbReference type="InterPro" id="IPR018114">
    <property type="entry name" value="TRYPSIN_HIS"/>
</dbReference>
<evidence type="ECO:0000256" key="4">
    <source>
        <dbReference type="ARBA" id="ARBA00023145"/>
    </source>
</evidence>
<dbReference type="SMART" id="SM00020">
    <property type="entry name" value="Tryp_SPc"/>
    <property type="match status" value="1"/>
</dbReference>
<accession>B4PNW7</accession>
<evidence type="ECO:0000256" key="9">
    <source>
        <dbReference type="SAM" id="SignalP"/>
    </source>
</evidence>
<evidence type="ECO:0000259" key="10">
    <source>
        <dbReference type="PROSITE" id="PS50240"/>
    </source>
</evidence>
<reference evidence="11 12" key="1">
    <citation type="journal article" date="2007" name="Nature">
        <title>Evolution of genes and genomes on the Drosophila phylogeny.</title>
        <authorList>
            <consortium name="Drosophila 12 Genomes Consortium"/>
            <person name="Clark A.G."/>
            <person name="Eisen M.B."/>
            <person name="Smith D.R."/>
            <person name="Bergman C.M."/>
            <person name="Oliver B."/>
            <person name="Markow T.A."/>
            <person name="Kaufman T.C."/>
            <person name="Kellis M."/>
            <person name="Gelbart W."/>
            <person name="Iyer V.N."/>
            <person name="Pollard D.A."/>
            <person name="Sackton T.B."/>
            <person name="Larracuente A.M."/>
            <person name="Singh N.D."/>
            <person name="Abad J.P."/>
            <person name="Abt D.N."/>
            <person name="Adryan B."/>
            <person name="Aguade M."/>
            <person name="Akashi H."/>
            <person name="Anderson W.W."/>
            <person name="Aquadro C.F."/>
            <person name="Ardell D.H."/>
            <person name="Arguello R."/>
            <person name="Artieri C.G."/>
            <person name="Barbash D.A."/>
            <person name="Barker D."/>
            <person name="Barsanti P."/>
            <person name="Batterham P."/>
            <person name="Batzoglou S."/>
            <person name="Begun D."/>
            <person name="Bhutkar A."/>
            <person name="Blanco E."/>
            <person name="Bosak S.A."/>
            <person name="Bradley R.K."/>
            <person name="Brand A.D."/>
            <person name="Brent M.R."/>
            <person name="Brooks A.N."/>
            <person name="Brown R.H."/>
            <person name="Butlin R.K."/>
            <person name="Caggese C."/>
            <person name="Calvi B.R."/>
            <person name="Bernardo de Carvalho A."/>
            <person name="Caspi A."/>
            <person name="Castrezana S."/>
            <person name="Celniker S.E."/>
            <person name="Chang J.L."/>
            <person name="Chapple C."/>
            <person name="Chatterji S."/>
            <person name="Chinwalla A."/>
            <person name="Civetta A."/>
            <person name="Clifton S.W."/>
            <person name="Comeron J.M."/>
            <person name="Costello J.C."/>
            <person name="Coyne J.A."/>
            <person name="Daub J."/>
            <person name="David R.G."/>
            <person name="Delcher A.L."/>
            <person name="Delehaunty K."/>
            <person name="Do C.B."/>
            <person name="Ebling H."/>
            <person name="Edwards K."/>
            <person name="Eickbush T."/>
            <person name="Evans J.D."/>
            <person name="Filipski A."/>
            <person name="Findeiss S."/>
            <person name="Freyhult E."/>
            <person name="Fulton L."/>
            <person name="Fulton R."/>
            <person name="Garcia A.C."/>
            <person name="Gardiner A."/>
            <person name="Garfield D.A."/>
            <person name="Garvin B.E."/>
            <person name="Gibson G."/>
            <person name="Gilbert D."/>
            <person name="Gnerre S."/>
            <person name="Godfrey J."/>
            <person name="Good R."/>
            <person name="Gotea V."/>
            <person name="Gravely B."/>
            <person name="Greenberg A.J."/>
            <person name="Griffiths-Jones S."/>
            <person name="Gross S."/>
            <person name="Guigo R."/>
            <person name="Gustafson E.A."/>
            <person name="Haerty W."/>
            <person name="Hahn M.W."/>
            <person name="Halligan D.L."/>
            <person name="Halpern A.L."/>
            <person name="Halter G.M."/>
            <person name="Han M.V."/>
            <person name="Heger A."/>
            <person name="Hillier L."/>
            <person name="Hinrichs A.S."/>
            <person name="Holmes I."/>
            <person name="Hoskins R.A."/>
            <person name="Hubisz M.J."/>
            <person name="Hultmark D."/>
            <person name="Huntley M.A."/>
            <person name="Jaffe D.B."/>
            <person name="Jagadeeshan S."/>
            <person name="Jeck W.R."/>
            <person name="Johnson J."/>
            <person name="Jones C.D."/>
            <person name="Jordan W.C."/>
            <person name="Karpen G.H."/>
            <person name="Kataoka E."/>
            <person name="Keightley P.D."/>
            <person name="Kheradpour P."/>
            <person name="Kirkness E.F."/>
            <person name="Koerich L.B."/>
            <person name="Kristiansen K."/>
            <person name="Kudrna D."/>
            <person name="Kulathinal R.J."/>
            <person name="Kumar S."/>
            <person name="Kwok R."/>
            <person name="Lander E."/>
            <person name="Langley C.H."/>
            <person name="Lapoint R."/>
            <person name="Lazzaro B.P."/>
            <person name="Lee S.J."/>
            <person name="Levesque L."/>
            <person name="Li R."/>
            <person name="Lin C.F."/>
            <person name="Lin M.F."/>
            <person name="Lindblad-Toh K."/>
            <person name="Llopart A."/>
            <person name="Long M."/>
            <person name="Low L."/>
            <person name="Lozovsky E."/>
            <person name="Lu J."/>
            <person name="Luo M."/>
            <person name="Machado C.A."/>
            <person name="Makalowski W."/>
            <person name="Marzo M."/>
            <person name="Matsuda M."/>
            <person name="Matzkin L."/>
            <person name="McAllister B."/>
            <person name="McBride C.S."/>
            <person name="McKernan B."/>
            <person name="McKernan K."/>
            <person name="Mendez-Lago M."/>
            <person name="Minx P."/>
            <person name="Mollenhauer M.U."/>
            <person name="Montooth K."/>
            <person name="Mount S.M."/>
            <person name="Mu X."/>
            <person name="Myers E."/>
            <person name="Negre B."/>
            <person name="Newfeld S."/>
            <person name="Nielsen R."/>
            <person name="Noor M.A."/>
            <person name="O'Grady P."/>
            <person name="Pachter L."/>
            <person name="Papaceit M."/>
            <person name="Parisi M.J."/>
            <person name="Parisi M."/>
            <person name="Parts L."/>
            <person name="Pedersen J.S."/>
            <person name="Pesole G."/>
            <person name="Phillippy A.M."/>
            <person name="Ponting C.P."/>
            <person name="Pop M."/>
            <person name="Porcelli D."/>
            <person name="Powell J.R."/>
            <person name="Prohaska S."/>
            <person name="Pruitt K."/>
            <person name="Puig M."/>
            <person name="Quesneville H."/>
            <person name="Ram K.R."/>
            <person name="Rand D."/>
            <person name="Rasmussen M.D."/>
            <person name="Reed L.K."/>
            <person name="Reenan R."/>
            <person name="Reily A."/>
            <person name="Remington K.A."/>
            <person name="Rieger T.T."/>
            <person name="Ritchie M.G."/>
            <person name="Robin C."/>
            <person name="Rogers Y.H."/>
            <person name="Rohde C."/>
            <person name="Rozas J."/>
            <person name="Rubenfield M.J."/>
            <person name="Ruiz A."/>
            <person name="Russo S."/>
            <person name="Salzberg S.L."/>
            <person name="Sanchez-Gracia A."/>
            <person name="Saranga D.J."/>
            <person name="Sato H."/>
            <person name="Schaeffer S.W."/>
            <person name="Schatz M.C."/>
            <person name="Schlenke T."/>
            <person name="Schwartz R."/>
            <person name="Segarra C."/>
            <person name="Singh R.S."/>
            <person name="Sirot L."/>
            <person name="Sirota M."/>
            <person name="Sisneros N.B."/>
            <person name="Smith C.D."/>
            <person name="Smith T.F."/>
            <person name="Spieth J."/>
            <person name="Stage D.E."/>
            <person name="Stark A."/>
            <person name="Stephan W."/>
            <person name="Strausberg R.L."/>
            <person name="Strempel S."/>
            <person name="Sturgill D."/>
            <person name="Sutton G."/>
            <person name="Sutton G.G."/>
            <person name="Tao W."/>
            <person name="Teichmann S."/>
            <person name="Tobari Y.N."/>
            <person name="Tomimura Y."/>
            <person name="Tsolas J.M."/>
            <person name="Valente V.L."/>
            <person name="Venter E."/>
            <person name="Venter J.C."/>
            <person name="Vicario S."/>
            <person name="Vieira F.G."/>
            <person name="Vilella A.J."/>
            <person name="Villasante A."/>
            <person name="Walenz B."/>
            <person name="Wang J."/>
            <person name="Wasserman M."/>
            <person name="Watts T."/>
            <person name="Wilson D."/>
            <person name="Wilson R.K."/>
            <person name="Wing R.A."/>
            <person name="Wolfner M.F."/>
            <person name="Wong A."/>
            <person name="Wong G.K."/>
            <person name="Wu C.I."/>
            <person name="Wu G."/>
            <person name="Yamamoto D."/>
            <person name="Yang H.P."/>
            <person name="Yang S.P."/>
            <person name="Yorke J.A."/>
            <person name="Yoshida K."/>
            <person name="Zdobnov E."/>
            <person name="Zhang P."/>
            <person name="Zhang Y."/>
            <person name="Zimin A.V."/>
            <person name="Baldwin J."/>
            <person name="Abdouelleil A."/>
            <person name="Abdulkadir J."/>
            <person name="Abebe A."/>
            <person name="Abera B."/>
            <person name="Abreu J."/>
            <person name="Acer S.C."/>
            <person name="Aftuck L."/>
            <person name="Alexander A."/>
            <person name="An P."/>
            <person name="Anderson E."/>
            <person name="Anderson S."/>
            <person name="Arachi H."/>
            <person name="Azer M."/>
            <person name="Bachantsang P."/>
            <person name="Barry A."/>
            <person name="Bayul T."/>
            <person name="Berlin A."/>
            <person name="Bessette D."/>
            <person name="Bloom T."/>
            <person name="Blye J."/>
            <person name="Boguslavskiy L."/>
            <person name="Bonnet C."/>
            <person name="Boukhgalter B."/>
            <person name="Bourzgui I."/>
            <person name="Brown A."/>
            <person name="Cahill P."/>
            <person name="Channer S."/>
            <person name="Cheshatsang Y."/>
            <person name="Chuda L."/>
            <person name="Citroen M."/>
            <person name="Collymore A."/>
            <person name="Cooke P."/>
            <person name="Costello M."/>
            <person name="D'Aco K."/>
            <person name="Daza R."/>
            <person name="De Haan G."/>
            <person name="DeGray S."/>
            <person name="DeMaso C."/>
            <person name="Dhargay N."/>
            <person name="Dooley K."/>
            <person name="Dooley E."/>
            <person name="Doricent M."/>
            <person name="Dorje P."/>
            <person name="Dorjee K."/>
            <person name="Dupes A."/>
            <person name="Elong R."/>
            <person name="Falk J."/>
            <person name="Farina A."/>
            <person name="Faro S."/>
            <person name="Ferguson D."/>
            <person name="Fisher S."/>
            <person name="Foley C.D."/>
            <person name="Franke A."/>
            <person name="Friedrich D."/>
            <person name="Gadbois L."/>
            <person name="Gearin G."/>
            <person name="Gearin C.R."/>
            <person name="Giannoukos G."/>
            <person name="Goode T."/>
            <person name="Graham J."/>
            <person name="Grandbois E."/>
            <person name="Grewal S."/>
            <person name="Gyaltsen K."/>
            <person name="Hafez N."/>
            <person name="Hagos B."/>
            <person name="Hall J."/>
            <person name="Henson C."/>
            <person name="Hollinger A."/>
            <person name="Honan T."/>
            <person name="Huard M.D."/>
            <person name="Hughes L."/>
            <person name="Hurhula B."/>
            <person name="Husby M.E."/>
            <person name="Kamat A."/>
            <person name="Kanga B."/>
            <person name="Kashin S."/>
            <person name="Khazanovich D."/>
            <person name="Kisner P."/>
            <person name="Lance K."/>
            <person name="Lara M."/>
            <person name="Lee W."/>
            <person name="Lennon N."/>
            <person name="Letendre F."/>
            <person name="LeVine R."/>
            <person name="Lipovsky A."/>
            <person name="Liu X."/>
            <person name="Liu J."/>
            <person name="Liu S."/>
            <person name="Lokyitsang T."/>
            <person name="Lokyitsang Y."/>
            <person name="Lubonja R."/>
            <person name="Lui A."/>
            <person name="MacDonald P."/>
            <person name="Magnisalis V."/>
            <person name="Maru K."/>
            <person name="Matthews C."/>
            <person name="McCusker W."/>
            <person name="McDonough S."/>
            <person name="Mehta T."/>
            <person name="Meldrim J."/>
            <person name="Meneus L."/>
            <person name="Mihai O."/>
            <person name="Mihalev A."/>
            <person name="Mihova T."/>
            <person name="Mittelman R."/>
            <person name="Mlenga V."/>
            <person name="Montmayeur A."/>
            <person name="Mulrain L."/>
            <person name="Navidi A."/>
            <person name="Naylor J."/>
            <person name="Negash T."/>
            <person name="Nguyen T."/>
            <person name="Nguyen N."/>
            <person name="Nicol R."/>
            <person name="Norbu C."/>
            <person name="Norbu N."/>
            <person name="Novod N."/>
            <person name="O'Neill B."/>
            <person name="Osman S."/>
            <person name="Markiewicz E."/>
            <person name="Oyono O.L."/>
            <person name="Patti C."/>
            <person name="Phunkhang P."/>
            <person name="Pierre F."/>
            <person name="Priest M."/>
            <person name="Raghuraman S."/>
            <person name="Rege F."/>
            <person name="Reyes R."/>
            <person name="Rise C."/>
            <person name="Rogov P."/>
            <person name="Ross K."/>
            <person name="Ryan E."/>
            <person name="Settipalli S."/>
            <person name="Shea T."/>
            <person name="Sherpa N."/>
            <person name="Shi L."/>
            <person name="Shih D."/>
            <person name="Sparrow T."/>
            <person name="Spaulding J."/>
            <person name="Stalker J."/>
            <person name="Stange-Thomann N."/>
            <person name="Stavropoulos S."/>
            <person name="Stone C."/>
            <person name="Strader C."/>
            <person name="Tesfaye S."/>
            <person name="Thomson T."/>
            <person name="Thoulutsang Y."/>
            <person name="Thoulutsang D."/>
            <person name="Topham K."/>
            <person name="Topping I."/>
            <person name="Tsamla T."/>
            <person name="Vassiliev H."/>
            <person name="Vo A."/>
            <person name="Wangchuk T."/>
            <person name="Wangdi T."/>
            <person name="Weiand M."/>
            <person name="Wilkinson J."/>
            <person name="Wilson A."/>
            <person name="Yadav S."/>
            <person name="Young G."/>
            <person name="Yu Q."/>
            <person name="Zembek L."/>
            <person name="Zhong D."/>
            <person name="Zimmer A."/>
            <person name="Zwirko Z."/>
            <person name="Jaffe D.B."/>
            <person name="Alvarez P."/>
            <person name="Brockman W."/>
            <person name="Butler J."/>
            <person name="Chin C."/>
            <person name="Gnerre S."/>
            <person name="Grabherr M."/>
            <person name="Kleber M."/>
            <person name="Mauceli E."/>
            <person name="MacCallum I."/>
        </authorList>
    </citation>
    <scope>NUCLEOTIDE SEQUENCE [LARGE SCALE GENOMIC DNA]</scope>
    <source>
        <strain evidence="12">Tai18E2 / Tucson 14021-0261.01</strain>
    </source>
</reference>
<keyword evidence="6" id="KW-0325">Glycoprotein</keyword>
<dbReference type="InterPro" id="IPR009003">
    <property type="entry name" value="Peptidase_S1_PA"/>
</dbReference>
<keyword evidence="12" id="KW-1185">Reference proteome</keyword>
<dbReference type="EMBL" id="CM000160">
    <property type="protein sequence ID" value="EDW98177.2"/>
    <property type="molecule type" value="Genomic_DNA"/>
</dbReference>
<dbReference type="InterPro" id="IPR051487">
    <property type="entry name" value="Ser/Thr_Proteases_Immune/Dev"/>
</dbReference>
<keyword evidence="3" id="KW-0106">Calcium</keyword>
<dbReference type="PROSITE" id="PS00135">
    <property type="entry name" value="TRYPSIN_SER"/>
    <property type="match status" value="1"/>
</dbReference>
<dbReference type="OrthoDB" id="7845463at2759"/>
<evidence type="ECO:0000256" key="7">
    <source>
        <dbReference type="ARBA" id="ARBA00024195"/>
    </source>
</evidence>
<dbReference type="InterPro" id="IPR001254">
    <property type="entry name" value="Trypsin_dom"/>
</dbReference>
<feature type="signal peptide" evidence="9">
    <location>
        <begin position="1"/>
        <end position="20"/>
    </location>
</feature>
<evidence type="ECO:0000256" key="1">
    <source>
        <dbReference type="ARBA" id="ARBA00022723"/>
    </source>
</evidence>
<evidence type="ECO:0000313" key="12">
    <source>
        <dbReference type="Proteomes" id="UP000002282"/>
    </source>
</evidence>
<dbReference type="InterPro" id="IPR033116">
    <property type="entry name" value="TRYPSIN_SER"/>
</dbReference>
<feature type="domain" description="Peptidase S1" evidence="10">
    <location>
        <begin position="321"/>
        <end position="573"/>
    </location>
</feature>
<reference evidence="11 12" key="2">
    <citation type="journal article" date="2007" name="PLoS Biol.">
        <title>Principles of genome evolution in the Drosophila melanogaster species group.</title>
        <authorList>
            <person name="Ranz J.M."/>
            <person name="Maurin D."/>
            <person name="Chan Y.S."/>
            <person name="von Grotthuss M."/>
            <person name="Hillier L.W."/>
            <person name="Roote J."/>
            <person name="Ashburner M."/>
            <person name="Bergman C.M."/>
        </authorList>
    </citation>
    <scope>NUCLEOTIDE SEQUENCE [LARGE SCALE GENOMIC DNA]</scope>
    <source>
        <strain evidence="12">Tai18E2 / Tucson 14021-0261.01</strain>
    </source>
</reference>
<evidence type="ECO:0000313" key="11">
    <source>
        <dbReference type="EMBL" id="EDW98177.2"/>
    </source>
</evidence>
<dbReference type="GO" id="GO:0046872">
    <property type="term" value="F:metal ion binding"/>
    <property type="evidence" value="ECO:0007669"/>
    <property type="project" value="UniProtKB-KW"/>
</dbReference>